<keyword evidence="3" id="KW-0862">Zinc</keyword>
<dbReference type="Proteomes" id="UP000789739">
    <property type="component" value="Unassembled WGS sequence"/>
</dbReference>
<organism evidence="6 7">
    <name type="scientific">Paraglomus brasilianum</name>
    <dbReference type="NCBI Taxonomy" id="144538"/>
    <lineage>
        <taxon>Eukaryota</taxon>
        <taxon>Fungi</taxon>
        <taxon>Fungi incertae sedis</taxon>
        <taxon>Mucoromycota</taxon>
        <taxon>Glomeromycotina</taxon>
        <taxon>Glomeromycetes</taxon>
        <taxon>Paraglomerales</taxon>
        <taxon>Paraglomeraceae</taxon>
        <taxon>Paraglomus</taxon>
    </lineage>
</organism>
<gene>
    <name evidence="6" type="ORF">PBRASI_LOCUS551</name>
</gene>
<dbReference type="GO" id="GO:0008270">
    <property type="term" value="F:zinc ion binding"/>
    <property type="evidence" value="ECO:0007669"/>
    <property type="project" value="UniProtKB-KW"/>
</dbReference>
<dbReference type="PROSITE" id="PS51266">
    <property type="entry name" value="ZF_CHY"/>
    <property type="match status" value="1"/>
</dbReference>
<dbReference type="InterPro" id="IPR037274">
    <property type="entry name" value="Znf_CHY_sf"/>
</dbReference>
<comment type="caution">
    <text evidence="6">The sequence shown here is derived from an EMBL/GenBank/DDBJ whole genome shotgun (WGS) entry which is preliminary data.</text>
</comment>
<dbReference type="Pfam" id="PF05495">
    <property type="entry name" value="zf-CHY"/>
    <property type="match status" value="1"/>
</dbReference>
<dbReference type="GO" id="GO:0006511">
    <property type="term" value="P:ubiquitin-dependent protein catabolic process"/>
    <property type="evidence" value="ECO:0007669"/>
    <property type="project" value="TreeGrafter"/>
</dbReference>
<dbReference type="EMBL" id="CAJVPI010000028">
    <property type="protein sequence ID" value="CAG8460487.1"/>
    <property type="molecule type" value="Genomic_DNA"/>
</dbReference>
<name>A0A9N8YYA7_9GLOM</name>
<evidence type="ECO:0000256" key="1">
    <source>
        <dbReference type="ARBA" id="ARBA00022723"/>
    </source>
</evidence>
<evidence type="ECO:0000313" key="6">
    <source>
        <dbReference type="EMBL" id="CAG8460487.1"/>
    </source>
</evidence>
<proteinExistence type="predicted"/>
<evidence type="ECO:0000259" key="5">
    <source>
        <dbReference type="PROSITE" id="PS51266"/>
    </source>
</evidence>
<dbReference type="GO" id="GO:0005634">
    <property type="term" value="C:nucleus"/>
    <property type="evidence" value="ECO:0007669"/>
    <property type="project" value="TreeGrafter"/>
</dbReference>
<dbReference type="AlphaFoldDB" id="A0A9N8YYA7"/>
<evidence type="ECO:0000256" key="4">
    <source>
        <dbReference type="PROSITE-ProRule" id="PRU00601"/>
    </source>
</evidence>
<dbReference type="OrthoDB" id="411372at2759"/>
<feature type="domain" description="CHY-type" evidence="5">
    <location>
        <begin position="136"/>
        <end position="177"/>
    </location>
</feature>
<sequence>MSSKYDNDINHYHSHAKYWYLCLLTAYKHYCQHSLILPSIAQDVSSALEIYDDDNERRSTDACTSSTHMVPHNAKLQKHLRQEILTIQNDRDLSAGEKAKKVQELMMSNWKALSKKSTRVVSNRLTEDDVASTYNPDKKVLGCAHYQRAAKLQASCCGGWFTCRFCHDEACDHQINR</sequence>
<reference evidence="6" key="1">
    <citation type="submission" date="2021-06" db="EMBL/GenBank/DDBJ databases">
        <authorList>
            <person name="Kallberg Y."/>
            <person name="Tangrot J."/>
            <person name="Rosling A."/>
        </authorList>
    </citation>
    <scope>NUCLEOTIDE SEQUENCE</scope>
    <source>
        <strain evidence="6">BR232B</strain>
    </source>
</reference>
<dbReference type="PANTHER" id="PTHR21319:SF0">
    <property type="entry name" value="AND RING FINGER DOMAIN PROTEIN, PUTATIVE (AFU_ORTHOLOGUE AFUA_1G08900)-RELATED"/>
    <property type="match status" value="1"/>
</dbReference>
<protein>
    <submittedName>
        <fullName evidence="6">1247_t:CDS:1</fullName>
    </submittedName>
</protein>
<dbReference type="GO" id="GO:0016567">
    <property type="term" value="P:protein ubiquitination"/>
    <property type="evidence" value="ECO:0007669"/>
    <property type="project" value="TreeGrafter"/>
</dbReference>
<dbReference type="SUPFAM" id="SSF161219">
    <property type="entry name" value="CHY zinc finger-like"/>
    <property type="match status" value="1"/>
</dbReference>
<evidence type="ECO:0000313" key="7">
    <source>
        <dbReference type="Proteomes" id="UP000789739"/>
    </source>
</evidence>
<evidence type="ECO:0000256" key="2">
    <source>
        <dbReference type="ARBA" id="ARBA00022771"/>
    </source>
</evidence>
<keyword evidence="1" id="KW-0479">Metal-binding</keyword>
<dbReference type="PANTHER" id="PTHR21319">
    <property type="entry name" value="RING FINGER AND CHY ZINC FINGER DOMAIN-CONTAINING PROTEIN 1"/>
    <property type="match status" value="1"/>
</dbReference>
<dbReference type="GO" id="GO:0061630">
    <property type="term" value="F:ubiquitin protein ligase activity"/>
    <property type="evidence" value="ECO:0007669"/>
    <property type="project" value="TreeGrafter"/>
</dbReference>
<keyword evidence="2 4" id="KW-0863">Zinc-finger</keyword>
<evidence type="ECO:0000256" key="3">
    <source>
        <dbReference type="ARBA" id="ARBA00022833"/>
    </source>
</evidence>
<dbReference type="InterPro" id="IPR008913">
    <property type="entry name" value="Znf_CHY"/>
</dbReference>
<accession>A0A9N8YYA7</accession>
<keyword evidence="7" id="KW-1185">Reference proteome</keyword>